<keyword evidence="1" id="KW-0175">Coiled coil</keyword>
<organism evidence="3 4">
    <name type="scientific">Cellvibrio fontiphilus</name>
    <dbReference type="NCBI Taxonomy" id="1815559"/>
    <lineage>
        <taxon>Bacteria</taxon>
        <taxon>Pseudomonadati</taxon>
        <taxon>Pseudomonadota</taxon>
        <taxon>Gammaproteobacteria</taxon>
        <taxon>Cellvibrionales</taxon>
        <taxon>Cellvibrionaceae</taxon>
        <taxon>Cellvibrio</taxon>
    </lineage>
</organism>
<evidence type="ECO:0000313" key="4">
    <source>
        <dbReference type="Proteomes" id="UP001595555"/>
    </source>
</evidence>
<dbReference type="InterPro" id="IPR007470">
    <property type="entry name" value="HemX"/>
</dbReference>
<reference evidence="4" key="1">
    <citation type="journal article" date="2019" name="Int. J. Syst. Evol. Microbiol.">
        <title>The Global Catalogue of Microorganisms (GCM) 10K type strain sequencing project: providing services to taxonomists for standard genome sequencing and annotation.</title>
        <authorList>
            <consortium name="The Broad Institute Genomics Platform"/>
            <consortium name="The Broad Institute Genome Sequencing Center for Infectious Disease"/>
            <person name="Wu L."/>
            <person name="Ma J."/>
        </authorList>
    </citation>
    <scope>NUCLEOTIDE SEQUENCE [LARGE SCALE GENOMIC DNA]</scope>
    <source>
        <strain evidence="4">KCTC 52237</strain>
    </source>
</reference>
<evidence type="ECO:0000256" key="2">
    <source>
        <dbReference type="SAM" id="Phobius"/>
    </source>
</evidence>
<proteinExistence type="predicted"/>
<evidence type="ECO:0000313" key="3">
    <source>
        <dbReference type="EMBL" id="MFC3115036.1"/>
    </source>
</evidence>
<keyword evidence="4" id="KW-1185">Reference proteome</keyword>
<feature type="coiled-coil region" evidence="1">
    <location>
        <begin position="70"/>
        <end position="112"/>
    </location>
</feature>
<dbReference type="Proteomes" id="UP001595555">
    <property type="component" value="Unassembled WGS sequence"/>
</dbReference>
<keyword evidence="2" id="KW-0812">Transmembrane</keyword>
<accession>A0ABV7FBU0</accession>
<keyword evidence="2" id="KW-0472">Membrane</keyword>
<dbReference type="PANTHER" id="PTHR38043">
    <property type="entry name" value="PROTEIN HEMX"/>
    <property type="match status" value="1"/>
</dbReference>
<keyword evidence="2" id="KW-1133">Transmembrane helix</keyword>
<name>A0ABV7FBU0_9GAMM</name>
<dbReference type="PANTHER" id="PTHR38043:SF1">
    <property type="entry name" value="PROTEIN HEMX"/>
    <property type="match status" value="1"/>
</dbReference>
<dbReference type="EMBL" id="JBHRTF010000002">
    <property type="protein sequence ID" value="MFC3115036.1"/>
    <property type="molecule type" value="Genomic_DNA"/>
</dbReference>
<comment type="caution">
    <text evidence="3">The sequence shown here is derived from an EMBL/GenBank/DDBJ whole genome shotgun (WGS) entry which is preliminary data.</text>
</comment>
<dbReference type="RefSeq" id="WP_378116915.1">
    <property type="nucleotide sequence ID" value="NZ_JBHRTF010000002.1"/>
</dbReference>
<dbReference type="Pfam" id="PF04375">
    <property type="entry name" value="HemX"/>
    <property type="match status" value="1"/>
</dbReference>
<gene>
    <name evidence="3" type="ORF">ACFODX_05645</name>
</gene>
<sequence>MTDPVNETSAPISSASAVPASAAQVPVKKHGVHFAFLWLFVLLIVAALCIGAWQLLQQAKTQQQLVDSLRVQLEEQVAVFESRQQALEDSLNKEFIEQQAAVQANLNELAEQVDSNNARVMALSSSNRDDWKLQEAQYLLRLADQRILLEQDSQNALALALSADDVLRDIDQADLVGVRKLLAEEISVLKVAGIIDREGIYLRLSALANQIEAIPFIAPLGDQNAIFADEEVPADETFKQRLTRGFYSLLNKLGSYVRVRDHGKTINAVLPPAEQKYLQQNLRLMLEQAQVALLRNEAGIYQESLVKAQNWINQYFALNEKASAVLQELKALETEVIAPELTNFSNSAAALSEYIAKREKMAAARRGVR</sequence>
<protein>
    <submittedName>
        <fullName evidence="3">Uroporphyrinogen-III C-methyltransferase</fullName>
    </submittedName>
</protein>
<feature type="transmembrane region" description="Helical" evidence="2">
    <location>
        <begin position="35"/>
        <end position="56"/>
    </location>
</feature>
<evidence type="ECO:0000256" key="1">
    <source>
        <dbReference type="SAM" id="Coils"/>
    </source>
</evidence>